<gene>
    <name evidence="1" type="ORF">DRW41_15740</name>
</gene>
<dbReference type="InterPro" id="IPR050644">
    <property type="entry name" value="PG_Glycine_Bridge_Synth"/>
</dbReference>
<reference evidence="1 2" key="1">
    <citation type="submission" date="2018-07" db="EMBL/GenBank/DDBJ databases">
        <title>Bacillus sp. YLB-04 draft genome sequence.</title>
        <authorList>
            <person name="Yu L."/>
            <person name="Tang X."/>
        </authorList>
    </citation>
    <scope>NUCLEOTIDE SEQUENCE [LARGE SCALE GENOMIC DNA]</scope>
    <source>
        <strain evidence="1 2">YLB-04</strain>
    </source>
</reference>
<name>A0A3D8GNP0_9BACI</name>
<evidence type="ECO:0000313" key="1">
    <source>
        <dbReference type="EMBL" id="RDU36038.1"/>
    </source>
</evidence>
<accession>A0A3D8GNP0</accession>
<evidence type="ECO:0008006" key="3">
    <source>
        <dbReference type="Google" id="ProtNLM"/>
    </source>
</evidence>
<dbReference type="EMBL" id="QNQT01000007">
    <property type="protein sequence ID" value="RDU36038.1"/>
    <property type="molecule type" value="Genomic_DNA"/>
</dbReference>
<dbReference type="RefSeq" id="WP_115452966.1">
    <property type="nucleotide sequence ID" value="NZ_QNQT01000007.1"/>
</dbReference>
<dbReference type="InterPro" id="IPR016181">
    <property type="entry name" value="Acyl_CoA_acyltransferase"/>
</dbReference>
<comment type="caution">
    <text evidence="1">The sequence shown here is derived from an EMBL/GenBank/DDBJ whole genome shotgun (WGS) entry which is preliminary data.</text>
</comment>
<dbReference type="AlphaFoldDB" id="A0A3D8GNP0"/>
<dbReference type="PANTHER" id="PTHR36174:SF1">
    <property type="entry name" value="LIPID II:GLYCINE GLYCYLTRANSFERASE"/>
    <property type="match status" value="1"/>
</dbReference>
<dbReference type="OrthoDB" id="5622654at2"/>
<dbReference type="Proteomes" id="UP000257144">
    <property type="component" value="Unassembled WGS sequence"/>
</dbReference>
<evidence type="ECO:0000313" key="2">
    <source>
        <dbReference type="Proteomes" id="UP000257144"/>
    </source>
</evidence>
<dbReference type="PANTHER" id="PTHR36174">
    <property type="entry name" value="LIPID II:GLYCINE GLYCYLTRANSFERASE"/>
    <property type="match status" value="1"/>
</dbReference>
<sequence length="250" mass="28672">MLSISRTRWGIQIQQIYFPKEPDFHVRPSTDLVGITQSIVPIEGLKPIETLQQDLSKREEALFGEISKSARQQIKQAGKTSGLFTFINVNPSDEDITVFQEFYNKAADRKHTDRCTDFHVEKLKLLRDQKALVMTKIEGEGEGALCYRVYAADGERAMPFYSASHFRLTGDSQFRRLVGKAHRLLKWENILWFKNNGYLIYDSGGLTPDPNVRNFKLEFGGTIKTEYSGYLPYSTAGKLVLKVRNLKSHW</sequence>
<protein>
    <recommendedName>
        <fullName evidence="3">BioF2-like acetyltransferase domain-containing protein</fullName>
    </recommendedName>
</protein>
<dbReference type="SUPFAM" id="SSF55729">
    <property type="entry name" value="Acyl-CoA N-acyltransferases (Nat)"/>
    <property type="match status" value="1"/>
</dbReference>
<keyword evidence="2" id="KW-1185">Reference proteome</keyword>
<proteinExistence type="predicted"/>
<organism evidence="1 2">
    <name type="scientific">Neobacillus piezotolerans</name>
    <dbReference type="NCBI Taxonomy" id="2259171"/>
    <lineage>
        <taxon>Bacteria</taxon>
        <taxon>Bacillati</taxon>
        <taxon>Bacillota</taxon>
        <taxon>Bacilli</taxon>
        <taxon>Bacillales</taxon>
        <taxon>Bacillaceae</taxon>
        <taxon>Neobacillus</taxon>
    </lineage>
</organism>
<dbReference type="Gene3D" id="3.40.630.30">
    <property type="match status" value="1"/>
</dbReference>